<keyword evidence="2" id="KW-0472">Membrane</keyword>
<comment type="caution">
    <text evidence="3">The sequence shown here is derived from an EMBL/GenBank/DDBJ whole genome shotgun (WGS) entry which is preliminary data.</text>
</comment>
<dbReference type="Proteomes" id="UP000777438">
    <property type="component" value="Unassembled WGS sequence"/>
</dbReference>
<reference evidence="3 4" key="1">
    <citation type="journal article" date="2021" name="Nat. Commun.">
        <title>Genetic determinants of endophytism in the Arabidopsis root mycobiome.</title>
        <authorList>
            <person name="Mesny F."/>
            <person name="Miyauchi S."/>
            <person name="Thiergart T."/>
            <person name="Pickel B."/>
            <person name="Atanasova L."/>
            <person name="Karlsson M."/>
            <person name="Huettel B."/>
            <person name="Barry K.W."/>
            <person name="Haridas S."/>
            <person name="Chen C."/>
            <person name="Bauer D."/>
            <person name="Andreopoulos W."/>
            <person name="Pangilinan J."/>
            <person name="LaButti K."/>
            <person name="Riley R."/>
            <person name="Lipzen A."/>
            <person name="Clum A."/>
            <person name="Drula E."/>
            <person name="Henrissat B."/>
            <person name="Kohler A."/>
            <person name="Grigoriev I.V."/>
            <person name="Martin F.M."/>
            <person name="Hacquard S."/>
        </authorList>
    </citation>
    <scope>NUCLEOTIDE SEQUENCE [LARGE SCALE GENOMIC DNA]</scope>
    <source>
        <strain evidence="3 4">MPI-CAGE-CH-0241</strain>
    </source>
</reference>
<feature type="region of interest" description="Disordered" evidence="1">
    <location>
        <begin position="100"/>
        <end position="119"/>
    </location>
</feature>
<dbReference type="AlphaFoldDB" id="A0A9P9AT45"/>
<accession>A0A9P9AT45</accession>
<feature type="transmembrane region" description="Helical" evidence="2">
    <location>
        <begin position="151"/>
        <end position="172"/>
    </location>
</feature>
<keyword evidence="4" id="KW-1185">Reference proteome</keyword>
<sequence length="195" mass="21821">MSKMNSRKITLLRRHRLRPISIEGRLAMPPPRRLRRRTQPTSPSSINDNHGRANAGGRSSSNRGQECGLSSRFSLLDKMNIVLELHRALWPRPALSSSSPVSPMRLPVRPPPTTTTNHDLETDSSLCCHTCPSIDFEATQYRPHSFAHIPFLYMILTINYILTSQTAISLPLPSSCSIGCQRSTIAKYISNMNSL</sequence>
<organism evidence="3 4">
    <name type="scientific">Thelonectria olida</name>
    <dbReference type="NCBI Taxonomy" id="1576542"/>
    <lineage>
        <taxon>Eukaryota</taxon>
        <taxon>Fungi</taxon>
        <taxon>Dikarya</taxon>
        <taxon>Ascomycota</taxon>
        <taxon>Pezizomycotina</taxon>
        <taxon>Sordariomycetes</taxon>
        <taxon>Hypocreomycetidae</taxon>
        <taxon>Hypocreales</taxon>
        <taxon>Nectriaceae</taxon>
        <taxon>Thelonectria</taxon>
    </lineage>
</organism>
<keyword evidence="2" id="KW-0812">Transmembrane</keyword>
<gene>
    <name evidence="3" type="ORF">B0T10DRAFT_319092</name>
</gene>
<evidence type="ECO:0000313" key="4">
    <source>
        <dbReference type="Proteomes" id="UP000777438"/>
    </source>
</evidence>
<keyword evidence="2" id="KW-1133">Transmembrane helix</keyword>
<name>A0A9P9AT45_9HYPO</name>
<evidence type="ECO:0000256" key="2">
    <source>
        <dbReference type="SAM" id="Phobius"/>
    </source>
</evidence>
<feature type="region of interest" description="Disordered" evidence="1">
    <location>
        <begin position="21"/>
        <end position="66"/>
    </location>
</feature>
<protein>
    <submittedName>
        <fullName evidence="3">Uncharacterized protein</fullName>
    </submittedName>
</protein>
<proteinExistence type="predicted"/>
<evidence type="ECO:0000313" key="3">
    <source>
        <dbReference type="EMBL" id="KAH6890442.1"/>
    </source>
</evidence>
<evidence type="ECO:0000256" key="1">
    <source>
        <dbReference type="SAM" id="MobiDB-lite"/>
    </source>
</evidence>
<dbReference type="EMBL" id="JAGPYM010000009">
    <property type="protein sequence ID" value="KAH6890442.1"/>
    <property type="molecule type" value="Genomic_DNA"/>
</dbReference>